<evidence type="ECO:0000256" key="9">
    <source>
        <dbReference type="ARBA" id="ARBA00045448"/>
    </source>
</evidence>
<evidence type="ECO:0000256" key="3">
    <source>
        <dbReference type="ARBA" id="ARBA00011897"/>
    </source>
</evidence>
<proteinExistence type="inferred from homology"/>
<keyword evidence="15" id="KW-1185">Reference proteome</keyword>
<dbReference type="PANTHER" id="PTHR11757">
    <property type="entry name" value="PROTEASE FAMILY S9A OLIGOPEPTIDASE"/>
    <property type="match status" value="1"/>
</dbReference>
<dbReference type="InterPro" id="IPR023302">
    <property type="entry name" value="Pept_S9A_N"/>
</dbReference>
<dbReference type="FunFam" id="3.40.50.1820:FF:000005">
    <property type="entry name" value="Prolyl endopeptidase"/>
    <property type="match status" value="1"/>
</dbReference>
<accession>A0A8J5H6A8</accession>
<keyword evidence="4" id="KW-0645">Protease</keyword>
<feature type="signal peptide" evidence="11">
    <location>
        <begin position="1"/>
        <end position="30"/>
    </location>
</feature>
<evidence type="ECO:0000313" key="15">
    <source>
        <dbReference type="Proteomes" id="UP000734854"/>
    </source>
</evidence>
<dbReference type="InterPro" id="IPR001375">
    <property type="entry name" value="Peptidase_S9_cat"/>
</dbReference>
<feature type="region of interest" description="Disordered" evidence="10">
    <location>
        <begin position="542"/>
        <end position="567"/>
    </location>
</feature>
<dbReference type="SUPFAM" id="SSF50993">
    <property type="entry name" value="Peptidase/esterase 'gauge' domain"/>
    <property type="match status" value="1"/>
</dbReference>
<dbReference type="PRINTS" id="PR00862">
    <property type="entry name" value="PROLIGOPTASE"/>
</dbReference>
<name>A0A8J5H6A8_ZINOF</name>
<protein>
    <recommendedName>
        <fullName evidence="7">Prolyl endopeptidase-like</fullName>
        <ecNumber evidence="3">3.4.21.26</ecNumber>
    </recommendedName>
    <alternativeName>
        <fullName evidence="8">Prolylendopeptidase-like</fullName>
    </alternativeName>
</protein>
<feature type="compositionally biased region" description="Polar residues" evidence="10">
    <location>
        <begin position="1004"/>
        <end position="1013"/>
    </location>
</feature>
<organism evidence="14 15">
    <name type="scientific">Zingiber officinale</name>
    <name type="common">Ginger</name>
    <name type="synonym">Amomum zingiber</name>
    <dbReference type="NCBI Taxonomy" id="94328"/>
    <lineage>
        <taxon>Eukaryota</taxon>
        <taxon>Viridiplantae</taxon>
        <taxon>Streptophyta</taxon>
        <taxon>Embryophyta</taxon>
        <taxon>Tracheophyta</taxon>
        <taxon>Spermatophyta</taxon>
        <taxon>Magnoliopsida</taxon>
        <taxon>Liliopsida</taxon>
        <taxon>Zingiberales</taxon>
        <taxon>Zingiberaceae</taxon>
        <taxon>Zingiber</taxon>
    </lineage>
</organism>
<dbReference type="Pfam" id="PF02897">
    <property type="entry name" value="Peptidase_S9_N"/>
    <property type="match status" value="1"/>
</dbReference>
<dbReference type="EMBL" id="JACMSC010000006">
    <property type="protein sequence ID" value="KAG6517529.1"/>
    <property type="molecule type" value="Genomic_DNA"/>
</dbReference>
<evidence type="ECO:0000256" key="8">
    <source>
        <dbReference type="ARBA" id="ARBA00042165"/>
    </source>
</evidence>
<feature type="compositionally biased region" description="Basic residues" evidence="10">
    <location>
        <begin position="639"/>
        <end position="660"/>
    </location>
</feature>
<evidence type="ECO:0000259" key="13">
    <source>
        <dbReference type="Pfam" id="PF02897"/>
    </source>
</evidence>
<evidence type="ECO:0000256" key="10">
    <source>
        <dbReference type="SAM" id="MobiDB-lite"/>
    </source>
</evidence>
<feature type="compositionally biased region" description="Basic and acidic residues" evidence="10">
    <location>
        <begin position="607"/>
        <end position="637"/>
    </location>
</feature>
<dbReference type="AlphaFoldDB" id="A0A8J5H6A8"/>
<keyword evidence="6" id="KW-0720">Serine protease</keyword>
<dbReference type="InterPro" id="IPR051543">
    <property type="entry name" value="Serine_Peptidase_S9A"/>
</dbReference>
<comment type="similarity">
    <text evidence="2">Belongs to the peptidase S9A family.</text>
</comment>
<evidence type="ECO:0000256" key="2">
    <source>
        <dbReference type="ARBA" id="ARBA00005228"/>
    </source>
</evidence>
<dbReference type="InterPro" id="IPR029058">
    <property type="entry name" value="AB_hydrolase_fold"/>
</dbReference>
<dbReference type="SUPFAM" id="SSF53474">
    <property type="entry name" value="alpha/beta-Hydrolases"/>
    <property type="match status" value="1"/>
</dbReference>
<feature type="domain" description="Peptidase S9A N-terminal" evidence="13">
    <location>
        <begin position="62"/>
        <end position="476"/>
    </location>
</feature>
<feature type="chain" id="PRO_5035301996" description="Prolyl endopeptidase-like" evidence="11">
    <location>
        <begin position="31"/>
        <end position="1183"/>
    </location>
</feature>
<evidence type="ECO:0000256" key="7">
    <source>
        <dbReference type="ARBA" id="ARBA00039290"/>
    </source>
</evidence>
<gene>
    <name evidence="14" type="ORF">ZIOFF_020921</name>
</gene>
<feature type="domain" description="Peptidase S9 prolyl oligopeptidase catalytic" evidence="12">
    <location>
        <begin position="753"/>
        <end position="954"/>
    </location>
</feature>
<keyword evidence="11" id="KW-0732">Signal</keyword>
<dbReference type="PANTHER" id="PTHR11757:SF19">
    <property type="entry name" value="PROLYL ENDOPEPTIDASE-LIKE"/>
    <property type="match status" value="1"/>
</dbReference>
<dbReference type="Proteomes" id="UP000734854">
    <property type="component" value="Unassembled WGS sequence"/>
</dbReference>
<feature type="region of interest" description="Disordered" evidence="10">
    <location>
        <begin position="995"/>
        <end position="1035"/>
    </location>
</feature>
<comment type="catalytic activity">
    <reaction evidence="1">
        <text>Hydrolysis of Pro-|-Xaa &gt;&gt; Ala-|-Xaa in oligopeptides.</text>
        <dbReference type="EC" id="3.4.21.26"/>
    </reaction>
</comment>
<dbReference type="Gene3D" id="3.40.50.1820">
    <property type="entry name" value="alpha/beta hydrolase"/>
    <property type="match status" value="1"/>
</dbReference>
<comment type="function">
    <text evidence="9">Serine peptidase whose precise substrate specificity remains unclear. Does not cleave peptides after a arginine or lysine residue. Regulates trans-Golgi network morphology and sorting by regulating the membrane binding of the AP-1 complex. May play a role in the regulation of synaptic vesicle exocytosis.</text>
</comment>
<dbReference type="Pfam" id="PF00326">
    <property type="entry name" value="Peptidase_S9"/>
    <property type="match status" value="1"/>
</dbReference>
<dbReference type="GO" id="GO:0006508">
    <property type="term" value="P:proteolysis"/>
    <property type="evidence" value="ECO:0007669"/>
    <property type="project" value="UniProtKB-KW"/>
</dbReference>
<feature type="region of interest" description="Disordered" evidence="10">
    <location>
        <begin position="607"/>
        <end position="668"/>
    </location>
</feature>
<evidence type="ECO:0000256" key="11">
    <source>
        <dbReference type="SAM" id="SignalP"/>
    </source>
</evidence>
<keyword evidence="5" id="KW-0378">Hydrolase</keyword>
<evidence type="ECO:0000256" key="1">
    <source>
        <dbReference type="ARBA" id="ARBA00001070"/>
    </source>
</evidence>
<evidence type="ECO:0000256" key="5">
    <source>
        <dbReference type="ARBA" id="ARBA00022801"/>
    </source>
</evidence>
<comment type="caution">
    <text evidence="14">The sequence shown here is derived from an EMBL/GenBank/DDBJ whole genome shotgun (WGS) entry which is preliminary data.</text>
</comment>
<evidence type="ECO:0000313" key="14">
    <source>
        <dbReference type="EMBL" id="KAG6517529.1"/>
    </source>
</evidence>
<dbReference type="GO" id="GO:0005829">
    <property type="term" value="C:cytosol"/>
    <property type="evidence" value="ECO:0007669"/>
    <property type="project" value="TreeGrafter"/>
</dbReference>
<evidence type="ECO:0000259" key="12">
    <source>
        <dbReference type="Pfam" id="PF00326"/>
    </source>
</evidence>
<reference evidence="14 15" key="1">
    <citation type="submission" date="2020-08" db="EMBL/GenBank/DDBJ databases">
        <title>Plant Genome Project.</title>
        <authorList>
            <person name="Zhang R.-G."/>
        </authorList>
    </citation>
    <scope>NUCLEOTIDE SEQUENCE [LARGE SCALE GENOMIC DNA]</scope>
    <source>
        <tissue evidence="14">Rhizome</tissue>
    </source>
</reference>
<dbReference type="EC" id="3.4.21.26" evidence="3"/>
<feature type="compositionally biased region" description="Basic and acidic residues" evidence="10">
    <location>
        <begin position="542"/>
        <end position="554"/>
    </location>
</feature>
<evidence type="ECO:0000256" key="6">
    <source>
        <dbReference type="ARBA" id="ARBA00022825"/>
    </source>
</evidence>
<dbReference type="GO" id="GO:0004252">
    <property type="term" value="F:serine-type endopeptidase activity"/>
    <property type="evidence" value="ECO:0007669"/>
    <property type="project" value="UniProtKB-EC"/>
</dbReference>
<evidence type="ECO:0000256" key="4">
    <source>
        <dbReference type="ARBA" id="ARBA00022670"/>
    </source>
</evidence>
<dbReference type="Gene3D" id="2.130.10.120">
    <property type="entry name" value="Prolyl oligopeptidase, N-terminal domain"/>
    <property type="match status" value="1"/>
</dbReference>
<sequence length="1183" mass="133442">MLRLRSLSGPCPLLTRRCAALFLLFAASHPSPVGHLQCSHENQRVFSTLSSSAPNPSMAKLPVAKKVRHEMEMFGDVRVDNYYWLRDDSRTDPEVLAYLKEENAYTELLMSDVKEYQNILYSEIRGRIKEDDITVPIRRGGYYYYERTLEGKEYVQHCRRPIKDNAVPSVTDIMSVGAEAPEEHVILDENIKAEGKDYYSIGAFKVSPNNKLVAYAEDTKGDEIYTVYIMDIEKGTLLGKPLTSITSYIEWAGDGNLVYITMDEILRPDKAWLHKLENDQSNDVCLYHEKDDTFSIDLQASESKQYLFIASESKTTRFLYYLNILKLENGLVSLTPRVSGIDTSASHRGNHFFIKRRSNEFYNSELLVCPIDNVNETTILLPHRESVKLQDFQLFINHIVVYERENGLPTITVYNLPSIGEAIGALQDGRKIDFIDPVYSADAEESEFSSSILRFSFSSLRTPLSIYDFDMKTGVSFLKKIEKAETKKNEIVDYQPLSLLEVKKTKVEATINDNYIRAPPQSERARAASIVRWRFLAADDRDAAGERPRQKETAPLENSRGRRRRRSLLESLQQRKARGRKTVAGGLSLLERGPSLEGCRCWRTRAAEKEKARGSEEGGRARKEVARGRRRREEGGGARRQRQRVRVRRRAARRRRRRRVVDRPGEAEAAEGVTDRVSRYRYKGKLVALVGGDVLGGFDASNYVTERKWAVASDGTHIPISLLYRKDCVKLDGSDPMLLYGYGSYEVCIDPYFKASRLSLVDRGFVFAIAHIRGGGEMGRQWYENGKLLKKKNTFTDFIACAEYLIENNYCSKEKLCINGRSAGGLLVGAVVNMRPDLFKVAVGGVPFVDVVTTMLDPTIPLTTSEWEEWGDPRKEEFYFYMKSYSPVDNIKAQHYPHILITAGLNDPRVMYSEPAKFVAKLRELKTDNNTLLFKCELGAGHFSKSGRFEKLEEDAFTGKHTSFVEHTFPFAITSSLESTVINIDSELSAAPVLSWDPPASVPQPATSRNRPQPTSSPLSSPPPSPPLVVESSTLPGGDRDHYQRAFITQITIAVVVFIQILQLLAGEMVLWSALVDYNGQYEEVLDDGEQREGEWRKAKTRGLGHKANYTVAQAYAGFLGVDTVEDALVSDLALGGQAYEAPDVGVRRRPRSGGRRGVCRRGVGRMEKAARDEEYLGEGFGT</sequence>
<dbReference type="InterPro" id="IPR002470">
    <property type="entry name" value="Peptidase_S9A"/>
</dbReference>